<evidence type="ECO:0000313" key="2">
    <source>
        <dbReference type="EMBL" id="MFB9835327.1"/>
    </source>
</evidence>
<evidence type="ECO:0000259" key="1">
    <source>
        <dbReference type="Pfam" id="PF13360"/>
    </source>
</evidence>
<dbReference type="InterPro" id="IPR015943">
    <property type="entry name" value="WD40/YVTN_repeat-like_dom_sf"/>
</dbReference>
<dbReference type="SUPFAM" id="SSF50998">
    <property type="entry name" value="Quinoprotein alcohol dehydrogenase-like"/>
    <property type="match status" value="1"/>
</dbReference>
<keyword evidence="3" id="KW-1185">Reference proteome</keyword>
<gene>
    <name evidence="2" type="ORF">ACFFNX_24405</name>
</gene>
<sequence length="422" mass="44595">MTIVLLSLGVVVLFRFSDTPASDPREGPPARWSVTMPIGVGDKPVAAVGEVIVVPGENTIVGMTRAAGRPVWRRNVGEDYSYSIAAGLVVIKASKSGPLEVLDPATGATKWRIEKSDDTLVTADSVYTRDCAGDHGNCSVARRDVDDGTVRWRTRADYAFGDADEFIGTRPPAAPPVDRYLAVTASDGATRALDVRTGRLTDGRIRAHGWHGFVAGRTLVTTDNDPPDGDDMCTVTITTVDAVTGGRRWAGAAFSGQDEAGECAKDLAPRTTGMNMIGAGSRFAASTSHGTPQMIDLATGRTVWAAHASGAPVDGDGRSILVRRFTDRGGLALLDFGTGHTRWSAPDPGLSGTSASWRTVVTDRLVAVTGATGDRPHVLIYDADSGQRLGRFPGWIAGLGDDWAAVVHSGTADEITFDFIRF</sequence>
<dbReference type="Gene3D" id="2.130.10.10">
    <property type="entry name" value="YVTN repeat-like/Quinoprotein amine dehydrogenase"/>
    <property type="match status" value="1"/>
</dbReference>
<dbReference type="Pfam" id="PF13360">
    <property type="entry name" value="PQQ_2"/>
    <property type="match status" value="1"/>
</dbReference>
<dbReference type="InterPro" id="IPR011047">
    <property type="entry name" value="Quinoprotein_ADH-like_sf"/>
</dbReference>
<dbReference type="RefSeq" id="WP_378206618.1">
    <property type="nucleotide sequence ID" value="NZ_JBHLZP010000193.1"/>
</dbReference>
<name>A0ABV5YLQ2_9ACTN</name>
<dbReference type="Proteomes" id="UP001589627">
    <property type="component" value="Unassembled WGS sequence"/>
</dbReference>
<dbReference type="InterPro" id="IPR002372">
    <property type="entry name" value="PQQ_rpt_dom"/>
</dbReference>
<comment type="caution">
    <text evidence="2">The sequence shown here is derived from an EMBL/GenBank/DDBJ whole genome shotgun (WGS) entry which is preliminary data.</text>
</comment>
<reference evidence="2 3" key="1">
    <citation type="submission" date="2024-09" db="EMBL/GenBank/DDBJ databases">
        <authorList>
            <person name="Sun Q."/>
            <person name="Mori K."/>
        </authorList>
    </citation>
    <scope>NUCLEOTIDE SEQUENCE [LARGE SCALE GENOMIC DNA]</scope>
    <source>
        <strain evidence="2 3">TBRC 0563</strain>
    </source>
</reference>
<organism evidence="2 3">
    <name type="scientific">Actinoallomurus acaciae</name>
    <dbReference type="NCBI Taxonomy" id="502577"/>
    <lineage>
        <taxon>Bacteria</taxon>
        <taxon>Bacillati</taxon>
        <taxon>Actinomycetota</taxon>
        <taxon>Actinomycetes</taxon>
        <taxon>Streptosporangiales</taxon>
        <taxon>Thermomonosporaceae</taxon>
        <taxon>Actinoallomurus</taxon>
    </lineage>
</organism>
<protein>
    <submittedName>
        <fullName evidence="2">PQQ-binding-like beta-propeller repeat protein</fullName>
    </submittedName>
</protein>
<dbReference type="Gene3D" id="2.40.128.630">
    <property type="match status" value="1"/>
</dbReference>
<dbReference type="EMBL" id="JBHLZP010000193">
    <property type="protein sequence ID" value="MFB9835327.1"/>
    <property type="molecule type" value="Genomic_DNA"/>
</dbReference>
<dbReference type="PANTHER" id="PTHR34512">
    <property type="entry name" value="CELL SURFACE PROTEIN"/>
    <property type="match status" value="1"/>
</dbReference>
<dbReference type="PANTHER" id="PTHR34512:SF30">
    <property type="entry name" value="OUTER MEMBRANE PROTEIN ASSEMBLY FACTOR BAMB"/>
    <property type="match status" value="1"/>
</dbReference>
<accession>A0ABV5YLQ2</accession>
<feature type="domain" description="Pyrrolo-quinoline quinone repeat" evidence="1">
    <location>
        <begin position="31"/>
        <end position="250"/>
    </location>
</feature>
<proteinExistence type="predicted"/>
<evidence type="ECO:0000313" key="3">
    <source>
        <dbReference type="Proteomes" id="UP001589627"/>
    </source>
</evidence>